<dbReference type="InterPro" id="IPR016195">
    <property type="entry name" value="Pol/histidinol_Pase-like"/>
</dbReference>
<dbReference type="InterPro" id="IPR052018">
    <property type="entry name" value="PHP_domain"/>
</dbReference>
<dbReference type="KEGG" id="vgu:HYG85_18310"/>
<dbReference type="PANTHER" id="PTHR42924">
    <property type="entry name" value="EXONUCLEASE"/>
    <property type="match status" value="1"/>
</dbReference>
<accession>A0A8J8MD48</accession>
<dbReference type="Gene3D" id="3.20.20.140">
    <property type="entry name" value="Metal-dependent hydrolases"/>
    <property type="match status" value="1"/>
</dbReference>
<dbReference type="GO" id="GO:0035312">
    <property type="term" value="F:5'-3' DNA exonuclease activity"/>
    <property type="evidence" value="ECO:0007669"/>
    <property type="project" value="TreeGrafter"/>
</dbReference>
<evidence type="ECO:0000313" key="3">
    <source>
        <dbReference type="Proteomes" id="UP000677305"/>
    </source>
</evidence>
<sequence length="222" mass="25525">MYKYDLHVHTKETSPCAHVAAADMIAVYRDNGYSGVVITDHYRPVFFNTSEFTTWEEKVEDFLRGYRNAKYQGDKYGMDVLLGIEFAFNNTKTNDFLIYGITEEMLMKSTDLFNLGFEGLSKFCKENNLLFFQAHPLRGYCNLEDIAFLDGVEVHNGNPRHDSHNDEIEVIASENDLYMISGSDFHEYGDENNGGIITSNRIKTNEDLIEVLKSKDYTLFRG</sequence>
<dbReference type="Pfam" id="PF02811">
    <property type="entry name" value="PHP"/>
    <property type="match status" value="1"/>
</dbReference>
<dbReference type="EMBL" id="CP058561">
    <property type="protein sequence ID" value="QUH30767.1"/>
    <property type="molecule type" value="Genomic_DNA"/>
</dbReference>
<protein>
    <submittedName>
        <fullName evidence="2">Transposase</fullName>
    </submittedName>
</protein>
<dbReference type="Proteomes" id="UP000677305">
    <property type="component" value="Chromosome"/>
</dbReference>
<dbReference type="GO" id="GO:0004534">
    <property type="term" value="F:5'-3' RNA exonuclease activity"/>
    <property type="evidence" value="ECO:0007669"/>
    <property type="project" value="TreeGrafter"/>
</dbReference>
<dbReference type="RefSeq" id="WP_212690893.1">
    <property type="nucleotide sequence ID" value="NZ_CP058561.1"/>
</dbReference>
<feature type="domain" description="PHP" evidence="1">
    <location>
        <begin position="5"/>
        <end position="151"/>
    </location>
</feature>
<dbReference type="SUPFAM" id="SSF89550">
    <property type="entry name" value="PHP domain-like"/>
    <property type="match status" value="1"/>
</dbReference>
<proteinExistence type="predicted"/>
<name>A0A8J8MD48_9FIRM</name>
<gene>
    <name evidence="2" type="ORF">HYG85_18310</name>
</gene>
<evidence type="ECO:0000259" key="1">
    <source>
        <dbReference type="Pfam" id="PF02811"/>
    </source>
</evidence>
<dbReference type="InterPro" id="IPR004013">
    <property type="entry name" value="PHP_dom"/>
</dbReference>
<dbReference type="PANTHER" id="PTHR42924:SF11">
    <property type="entry name" value="POLYMERASE_HISTIDINOL PHOSPHATASE N-TERMINAL DOMAIN-CONTAINING PROTEIN"/>
    <property type="match status" value="1"/>
</dbReference>
<keyword evidence="3" id="KW-1185">Reference proteome</keyword>
<dbReference type="AlphaFoldDB" id="A0A8J8MD48"/>
<dbReference type="CDD" id="cd07432">
    <property type="entry name" value="PHP_HisPPase"/>
    <property type="match status" value="1"/>
</dbReference>
<organism evidence="2 3">
    <name type="scientific">Vallitalea guaymasensis</name>
    <dbReference type="NCBI Taxonomy" id="1185412"/>
    <lineage>
        <taxon>Bacteria</taxon>
        <taxon>Bacillati</taxon>
        <taxon>Bacillota</taxon>
        <taxon>Clostridia</taxon>
        <taxon>Lachnospirales</taxon>
        <taxon>Vallitaleaceae</taxon>
        <taxon>Vallitalea</taxon>
    </lineage>
</organism>
<reference evidence="2 3" key="1">
    <citation type="submission" date="2020-07" db="EMBL/GenBank/DDBJ databases">
        <title>Vallitalea guaymasensis genome.</title>
        <authorList>
            <person name="Postec A."/>
        </authorList>
    </citation>
    <scope>NUCLEOTIDE SEQUENCE [LARGE SCALE GENOMIC DNA]</scope>
    <source>
        <strain evidence="2 3">Ra1766G1</strain>
    </source>
</reference>
<evidence type="ECO:0000313" key="2">
    <source>
        <dbReference type="EMBL" id="QUH30767.1"/>
    </source>
</evidence>